<keyword evidence="11" id="KW-0479">Metal-binding</keyword>
<dbReference type="AlphaFoldDB" id="A0AA37T4V5"/>
<dbReference type="GO" id="GO:0046872">
    <property type="term" value="F:metal ion binding"/>
    <property type="evidence" value="ECO:0007669"/>
    <property type="project" value="UniProtKB-KW"/>
</dbReference>
<dbReference type="Proteomes" id="UP001156870">
    <property type="component" value="Unassembled WGS sequence"/>
</dbReference>
<dbReference type="Gene3D" id="1.10.490.10">
    <property type="entry name" value="Globins"/>
    <property type="match status" value="1"/>
</dbReference>
<evidence type="ECO:0000313" key="26">
    <source>
        <dbReference type="EMBL" id="GLS24296.1"/>
    </source>
</evidence>
<dbReference type="PRINTS" id="PR00371">
    <property type="entry name" value="FPNCR"/>
</dbReference>
<dbReference type="InterPro" id="IPR008333">
    <property type="entry name" value="Cbr1-like_FAD-bd_dom"/>
</dbReference>
<organism evidence="26 27">
    <name type="scientific">Marinibactrum halimedae</name>
    <dbReference type="NCBI Taxonomy" id="1444977"/>
    <lineage>
        <taxon>Bacteria</taxon>
        <taxon>Pseudomonadati</taxon>
        <taxon>Pseudomonadota</taxon>
        <taxon>Gammaproteobacteria</taxon>
        <taxon>Cellvibrionales</taxon>
        <taxon>Cellvibrionaceae</taxon>
        <taxon>Marinibactrum</taxon>
    </lineage>
</organism>
<dbReference type="GO" id="GO:0005344">
    <property type="term" value="F:oxygen carrier activity"/>
    <property type="evidence" value="ECO:0007669"/>
    <property type="project" value="UniProtKB-KW"/>
</dbReference>
<keyword evidence="23" id="KW-0813">Transport</keyword>
<dbReference type="InterPro" id="IPR001433">
    <property type="entry name" value="OxRdtase_FAD/NAD-bd"/>
</dbReference>
<evidence type="ECO:0000256" key="5">
    <source>
        <dbReference type="ARBA" id="ARBA00012229"/>
    </source>
</evidence>
<evidence type="ECO:0000256" key="10">
    <source>
        <dbReference type="ARBA" id="ARBA00022630"/>
    </source>
</evidence>
<evidence type="ECO:0000256" key="4">
    <source>
        <dbReference type="ARBA" id="ARBA00008414"/>
    </source>
</evidence>
<feature type="domain" description="FAD-binding FR-type" evidence="25">
    <location>
        <begin position="152"/>
        <end position="260"/>
    </location>
</feature>
<comment type="cofactor">
    <cofactor evidence="2">
        <name>FAD</name>
        <dbReference type="ChEBI" id="CHEBI:57692"/>
    </cofactor>
</comment>
<comment type="similarity">
    <text evidence="4">Belongs to the globin family. Two-domain flavohemoproteins subfamily.</text>
</comment>
<evidence type="ECO:0000256" key="20">
    <source>
        <dbReference type="ARBA" id="ARBA00033187"/>
    </source>
</evidence>
<dbReference type="RefSeq" id="WP_232595236.1">
    <property type="nucleotide sequence ID" value="NZ_BSPD01000001.1"/>
</dbReference>
<evidence type="ECO:0000256" key="6">
    <source>
        <dbReference type="ARBA" id="ARBA00014637"/>
    </source>
</evidence>
<dbReference type="Pfam" id="PF00970">
    <property type="entry name" value="FAD_binding_6"/>
    <property type="match status" value="1"/>
</dbReference>
<dbReference type="Pfam" id="PF00042">
    <property type="entry name" value="Globin"/>
    <property type="match status" value="1"/>
</dbReference>
<keyword evidence="14" id="KW-0560">Oxidoreductase</keyword>
<dbReference type="GO" id="GO:0071949">
    <property type="term" value="F:FAD binding"/>
    <property type="evidence" value="ECO:0007669"/>
    <property type="project" value="TreeGrafter"/>
</dbReference>
<dbReference type="InterPro" id="IPR017938">
    <property type="entry name" value="Riboflavin_synthase-like_b-brl"/>
</dbReference>
<feature type="domain" description="Globin" evidence="24">
    <location>
        <begin position="1"/>
        <end position="138"/>
    </location>
</feature>
<evidence type="ECO:0000256" key="3">
    <source>
        <dbReference type="ARBA" id="ARBA00006401"/>
    </source>
</evidence>
<keyword evidence="8 23" id="KW-0349">Heme</keyword>
<comment type="catalytic activity">
    <reaction evidence="21">
        <text>2 nitric oxide + NADH + 2 O2 = 2 nitrate + NAD(+) + H(+)</text>
        <dbReference type="Rhea" id="RHEA:19469"/>
        <dbReference type="ChEBI" id="CHEBI:15378"/>
        <dbReference type="ChEBI" id="CHEBI:15379"/>
        <dbReference type="ChEBI" id="CHEBI:16480"/>
        <dbReference type="ChEBI" id="CHEBI:17632"/>
        <dbReference type="ChEBI" id="CHEBI:57540"/>
        <dbReference type="ChEBI" id="CHEBI:57945"/>
        <dbReference type="EC" id="1.14.12.17"/>
    </reaction>
</comment>
<evidence type="ECO:0000256" key="7">
    <source>
        <dbReference type="ARBA" id="ARBA00022575"/>
    </source>
</evidence>
<dbReference type="Gene3D" id="2.40.30.10">
    <property type="entry name" value="Translation factors"/>
    <property type="match status" value="1"/>
</dbReference>
<evidence type="ECO:0000256" key="23">
    <source>
        <dbReference type="RuleBase" id="RU000356"/>
    </source>
</evidence>
<keyword evidence="7" id="KW-0216">Detoxification</keyword>
<dbReference type="GO" id="GO:0008941">
    <property type="term" value="F:nitric oxide dioxygenase NAD(P)H activity"/>
    <property type="evidence" value="ECO:0007669"/>
    <property type="project" value="UniProtKB-EC"/>
</dbReference>
<keyword evidence="16" id="KW-0520">NAD</keyword>
<dbReference type="SUPFAM" id="SSF52343">
    <property type="entry name" value="Ferredoxin reductase-like, C-terminal NADP-linked domain"/>
    <property type="match status" value="1"/>
</dbReference>
<evidence type="ECO:0000259" key="24">
    <source>
        <dbReference type="PROSITE" id="PS01033"/>
    </source>
</evidence>
<dbReference type="GO" id="GO:0019825">
    <property type="term" value="F:oxygen binding"/>
    <property type="evidence" value="ECO:0007669"/>
    <property type="project" value="InterPro"/>
</dbReference>
<evidence type="ECO:0000256" key="19">
    <source>
        <dbReference type="ARBA" id="ARBA00030929"/>
    </source>
</evidence>
<dbReference type="EC" id="1.14.12.17" evidence="5"/>
<accession>A0AA37T4V5</accession>
<dbReference type="PROSITE" id="PS01033">
    <property type="entry name" value="GLOBIN"/>
    <property type="match status" value="1"/>
</dbReference>
<comment type="function">
    <text evidence="17">Is involved in NO detoxification in an aerobic process, termed nitric oxide dioxygenase (NOD) reaction that utilizes O(2) and NAD(P)H to convert NO to nitrate, which protects the bacterium from various noxious nitrogen compounds. Therefore, plays a central role in the inducible response to nitrosative stress.</text>
</comment>
<comment type="similarity">
    <text evidence="3">In the C-terminal section; belongs to the flavoprotein pyridine nucleotide cytochrome reductase family.</text>
</comment>
<evidence type="ECO:0000256" key="1">
    <source>
        <dbReference type="ARBA" id="ARBA00001970"/>
    </source>
</evidence>
<comment type="caution">
    <text evidence="26">The sequence shown here is derived from an EMBL/GenBank/DDBJ whole genome shotgun (WGS) entry which is preliminary data.</text>
</comment>
<dbReference type="InterPro" id="IPR001709">
    <property type="entry name" value="Flavoprot_Pyr_Nucl_cyt_Rdtase"/>
</dbReference>
<evidence type="ECO:0000256" key="11">
    <source>
        <dbReference type="ARBA" id="ARBA00022723"/>
    </source>
</evidence>
<dbReference type="InterPro" id="IPR000971">
    <property type="entry name" value="Globin"/>
</dbReference>
<dbReference type="PANTHER" id="PTHR43396:SF3">
    <property type="entry name" value="FLAVOHEMOPROTEIN"/>
    <property type="match status" value="1"/>
</dbReference>
<dbReference type="PANTHER" id="PTHR43396">
    <property type="entry name" value="FLAVOHEMOPROTEIN"/>
    <property type="match status" value="1"/>
</dbReference>
<dbReference type="Gene3D" id="3.40.50.80">
    <property type="entry name" value="Nucleotide-binding domain of ferredoxin-NADP reductase (FNR) module"/>
    <property type="match status" value="1"/>
</dbReference>
<evidence type="ECO:0000256" key="14">
    <source>
        <dbReference type="ARBA" id="ARBA00023002"/>
    </source>
</evidence>
<comment type="catalytic activity">
    <reaction evidence="22">
        <text>2 nitric oxide + NADPH + 2 O2 = 2 nitrate + NADP(+) + H(+)</text>
        <dbReference type="Rhea" id="RHEA:19465"/>
        <dbReference type="ChEBI" id="CHEBI:15378"/>
        <dbReference type="ChEBI" id="CHEBI:15379"/>
        <dbReference type="ChEBI" id="CHEBI:16480"/>
        <dbReference type="ChEBI" id="CHEBI:17632"/>
        <dbReference type="ChEBI" id="CHEBI:57783"/>
        <dbReference type="ChEBI" id="CHEBI:58349"/>
        <dbReference type="EC" id="1.14.12.17"/>
    </reaction>
</comment>
<evidence type="ECO:0000256" key="13">
    <source>
        <dbReference type="ARBA" id="ARBA00022857"/>
    </source>
</evidence>
<dbReference type="GO" id="GO:0020037">
    <property type="term" value="F:heme binding"/>
    <property type="evidence" value="ECO:0007669"/>
    <property type="project" value="InterPro"/>
</dbReference>
<evidence type="ECO:0000256" key="21">
    <source>
        <dbReference type="ARBA" id="ARBA00048649"/>
    </source>
</evidence>
<dbReference type="CDD" id="cd06184">
    <property type="entry name" value="flavohem_like_fad_nad_binding"/>
    <property type="match status" value="1"/>
</dbReference>
<protein>
    <recommendedName>
        <fullName evidence="6">Flavohemoprotein</fullName>
        <ecNumber evidence="5">1.14.12.17</ecNumber>
    </recommendedName>
    <alternativeName>
        <fullName evidence="19">Flavohemoglobin</fullName>
    </alternativeName>
    <alternativeName>
        <fullName evidence="18">Hemoglobin-like protein</fullName>
    </alternativeName>
    <alternativeName>
        <fullName evidence="20">Nitric oxide dioxygenase</fullName>
    </alternativeName>
</protein>
<evidence type="ECO:0000256" key="18">
    <source>
        <dbReference type="ARBA" id="ARBA00030024"/>
    </source>
</evidence>
<dbReference type="NCBIfam" id="NF009805">
    <property type="entry name" value="PRK13289.1"/>
    <property type="match status" value="1"/>
</dbReference>
<dbReference type="InterPro" id="IPR039261">
    <property type="entry name" value="FNR_nucleotide-bd"/>
</dbReference>
<evidence type="ECO:0000259" key="25">
    <source>
        <dbReference type="PROSITE" id="PS51384"/>
    </source>
</evidence>
<name>A0AA37T4V5_9GAMM</name>
<proteinExistence type="inferred from homology"/>
<dbReference type="SUPFAM" id="SSF46458">
    <property type="entry name" value="Globin-like"/>
    <property type="match status" value="1"/>
</dbReference>
<keyword evidence="12" id="KW-0274">FAD</keyword>
<evidence type="ECO:0000256" key="15">
    <source>
        <dbReference type="ARBA" id="ARBA00023004"/>
    </source>
</evidence>
<evidence type="ECO:0000256" key="22">
    <source>
        <dbReference type="ARBA" id="ARBA00049433"/>
    </source>
</evidence>
<dbReference type="GO" id="GO:0071500">
    <property type="term" value="P:cellular response to nitrosative stress"/>
    <property type="evidence" value="ECO:0007669"/>
    <property type="project" value="TreeGrafter"/>
</dbReference>
<evidence type="ECO:0000313" key="27">
    <source>
        <dbReference type="Proteomes" id="UP001156870"/>
    </source>
</evidence>
<evidence type="ECO:0000256" key="2">
    <source>
        <dbReference type="ARBA" id="ARBA00001974"/>
    </source>
</evidence>
<dbReference type="PRINTS" id="PR00410">
    <property type="entry name" value="PHEHYDRXLASE"/>
</dbReference>
<dbReference type="EMBL" id="BSPD01000001">
    <property type="protein sequence ID" value="GLS24296.1"/>
    <property type="molecule type" value="Genomic_DNA"/>
</dbReference>
<evidence type="ECO:0000256" key="16">
    <source>
        <dbReference type="ARBA" id="ARBA00023027"/>
    </source>
</evidence>
<dbReference type="FunFam" id="3.40.50.80:FF:000010">
    <property type="entry name" value="Flavohemoprotein"/>
    <property type="match status" value="1"/>
</dbReference>
<keyword evidence="27" id="KW-1185">Reference proteome</keyword>
<sequence>MLSTHVIETVKSTIPLLEQVGPAITEHFYERMFRLNPELKHVFNMSHQHSGKQRVALFNAIAAYAKHIDNLPVLKEAVERIANKHTSFNIQPAQYQIVGHHLIETLRELAGEAFTPTVEEAWTQAYQFLAGVFIDRESALYQQNQAGEGGWEGPRRFILTEKRMESELVKSFVFEPEDGKSVLDYQPGQYIGIRVKVPGQEYDEVRQYSLSSSANGESYQISVKREIMGVPGIVSNYLHDGLRLGEAVELFAPAGDFYFNNHHRPVVLISAGVGLTPMMSIAETLAAESYQQPVWFLHACENLEQQSFRKRIITLSKTLNLEVHTWYKRDHVDVSGSHHGLMDLSTLEETLPLLEGDYYLCGPVPFMQFAKQQLITLGVPENQIYYEVFGPHEDF</sequence>
<dbReference type="SUPFAM" id="SSF63380">
    <property type="entry name" value="Riboflavin synthase domain-like"/>
    <property type="match status" value="1"/>
</dbReference>
<dbReference type="InterPro" id="IPR012292">
    <property type="entry name" value="Globin/Proto"/>
</dbReference>
<dbReference type="GO" id="GO:0009636">
    <property type="term" value="P:response to toxic substance"/>
    <property type="evidence" value="ECO:0007669"/>
    <property type="project" value="UniProtKB-KW"/>
</dbReference>
<gene>
    <name evidence="26" type="primary">hmp</name>
    <name evidence="26" type="ORF">GCM10007877_00070</name>
</gene>
<keyword evidence="10" id="KW-0285">Flavoprotein</keyword>
<dbReference type="InterPro" id="IPR017927">
    <property type="entry name" value="FAD-bd_FR_type"/>
</dbReference>
<keyword evidence="15" id="KW-0408">Iron</keyword>
<evidence type="ECO:0000256" key="12">
    <source>
        <dbReference type="ARBA" id="ARBA00022827"/>
    </source>
</evidence>
<comment type="cofactor">
    <cofactor evidence="1">
        <name>heme b</name>
        <dbReference type="ChEBI" id="CHEBI:60344"/>
    </cofactor>
</comment>
<evidence type="ECO:0000256" key="17">
    <source>
        <dbReference type="ARBA" id="ARBA00025094"/>
    </source>
</evidence>
<dbReference type="FunFam" id="2.40.30.10:FF:000034">
    <property type="entry name" value="Flavohemoprotein"/>
    <property type="match status" value="1"/>
</dbReference>
<keyword evidence="13" id="KW-0521">NADP</keyword>
<evidence type="ECO:0000256" key="9">
    <source>
        <dbReference type="ARBA" id="ARBA00022621"/>
    </source>
</evidence>
<dbReference type="InterPro" id="IPR009050">
    <property type="entry name" value="Globin-like_sf"/>
</dbReference>
<dbReference type="PROSITE" id="PS51384">
    <property type="entry name" value="FAD_FR"/>
    <property type="match status" value="1"/>
</dbReference>
<dbReference type="FunFam" id="1.10.490.10:FF:000003">
    <property type="entry name" value="Flavohemoprotein"/>
    <property type="match status" value="1"/>
</dbReference>
<dbReference type="GO" id="GO:0046210">
    <property type="term" value="P:nitric oxide catabolic process"/>
    <property type="evidence" value="ECO:0007669"/>
    <property type="project" value="TreeGrafter"/>
</dbReference>
<keyword evidence="9 23" id="KW-0561">Oxygen transport</keyword>
<evidence type="ECO:0000256" key="8">
    <source>
        <dbReference type="ARBA" id="ARBA00022617"/>
    </source>
</evidence>
<reference evidence="26 27" key="1">
    <citation type="journal article" date="2014" name="Int. J. Syst. Evol. Microbiol.">
        <title>Complete genome sequence of Corynebacterium casei LMG S-19264T (=DSM 44701T), isolated from a smear-ripened cheese.</title>
        <authorList>
            <consortium name="US DOE Joint Genome Institute (JGI-PGF)"/>
            <person name="Walter F."/>
            <person name="Albersmeier A."/>
            <person name="Kalinowski J."/>
            <person name="Ruckert C."/>
        </authorList>
    </citation>
    <scope>NUCLEOTIDE SEQUENCE [LARGE SCALE GENOMIC DNA]</scope>
    <source>
        <strain evidence="26 27">NBRC 110095</strain>
    </source>
</reference>
<dbReference type="Pfam" id="PF00175">
    <property type="entry name" value="NAD_binding_1"/>
    <property type="match status" value="1"/>
</dbReference>